<comment type="similarity">
    <text evidence="2">Belongs to the BexD/CtrA/VexA family.</text>
</comment>
<dbReference type="InterPro" id="IPR003715">
    <property type="entry name" value="Poly_export_N"/>
</dbReference>
<name>A0ABV1G1Y0_9BACT</name>
<evidence type="ECO:0000256" key="7">
    <source>
        <dbReference type="ARBA" id="ARBA00022729"/>
    </source>
</evidence>
<dbReference type="Pfam" id="PF22461">
    <property type="entry name" value="SLBB_2"/>
    <property type="match status" value="1"/>
</dbReference>
<dbReference type="Pfam" id="PF02563">
    <property type="entry name" value="Poly_export"/>
    <property type="match status" value="1"/>
</dbReference>
<dbReference type="InterPro" id="IPR049712">
    <property type="entry name" value="Poly_export"/>
</dbReference>
<gene>
    <name evidence="18" type="ORF">AAAT87_14045</name>
</gene>
<organism evidence="18 19">
    <name type="scientific">Segatella sinensis</name>
    <dbReference type="NCBI Taxonomy" id="3085167"/>
    <lineage>
        <taxon>Bacteria</taxon>
        <taxon>Pseudomonadati</taxon>
        <taxon>Bacteroidota</taxon>
        <taxon>Bacteroidia</taxon>
        <taxon>Bacteroidales</taxon>
        <taxon>Prevotellaceae</taxon>
        <taxon>Segatella</taxon>
    </lineage>
</organism>
<evidence type="ECO:0000256" key="5">
    <source>
        <dbReference type="ARBA" id="ARBA00022597"/>
    </source>
</evidence>
<evidence type="ECO:0000256" key="2">
    <source>
        <dbReference type="ARBA" id="ARBA00009450"/>
    </source>
</evidence>
<comment type="subcellular location">
    <subcellularLocation>
        <location evidence="1">Cell outer membrane</location>
        <topology evidence="1">Multi-pass membrane protein</topology>
    </subcellularLocation>
</comment>
<dbReference type="InterPro" id="IPR054765">
    <property type="entry name" value="SLBB_dom"/>
</dbReference>
<evidence type="ECO:0000256" key="14">
    <source>
        <dbReference type="ARBA" id="ARBA00023288"/>
    </source>
</evidence>
<dbReference type="Gene3D" id="3.30.1950.10">
    <property type="entry name" value="wza like domain"/>
    <property type="match status" value="1"/>
</dbReference>
<keyword evidence="9" id="KW-0406">Ion transport</keyword>
<evidence type="ECO:0000256" key="4">
    <source>
        <dbReference type="ARBA" id="ARBA00022452"/>
    </source>
</evidence>
<dbReference type="Proteomes" id="UP001465717">
    <property type="component" value="Unassembled WGS sequence"/>
</dbReference>
<evidence type="ECO:0000256" key="1">
    <source>
        <dbReference type="ARBA" id="ARBA00004571"/>
    </source>
</evidence>
<evidence type="ECO:0000256" key="8">
    <source>
        <dbReference type="ARBA" id="ARBA00023047"/>
    </source>
</evidence>
<evidence type="ECO:0000256" key="15">
    <source>
        <dbReference type="SAM" id="SignalP"/>
    </source>
</evidence>
<sequence length="267" mass="29232">MKFSKFMLLGALGVALLTATSCGTPKDVAYFQDLNNNPDTVITLQNKVITVKPTDKIYIGVKSKDPQITQLFNLTGGTNNSSSSTNIAKDAFYYTVDSKGNIDFPVLGTIQVAGLTREQIAEKVKKSLLDASLVKDPTVTVSLSNLHYSMMGEVAKPGQYAIDEEKVTILDAISKAGDLTIQGRRQDVMVLRQENGHQKIYKIDLCSGKDIFNSPAYYLQQNDVVYVTPNDTKKRSSTLNGNTVQSTGFWLSVSSLLVTVLTFLKVN</sequence>
<evidence type="ECO:0000259" key="16">
    <source>
        <dbReference type="Pfam" id="PF02563"/>
    </source>
</evidence>
<evidence type="ECO:0000256" key="12">
    <source>
        <dbReference type="ARBA" id="ARBA00023139"/>
    </source>
</evidence>
<protein>
    <submittedName>
        <fullName evidence="18">Polysaccharide biosynthesis/export family protein</fullName>
    </submittedName>
</protein>
<feature type="chain" id="PRO_5045453490" evidence="15">
    <location>
        <begin position="24"/>
        <end position="267"/>
    </location>
</feature>
<evidence type="ECO:0000256" key="3">
    <source>
        <dbReference type="ARBA" id="ARBA00022448"/>
    </source>
</evidence>
<evidence type="ECO:0000259" key="17">
    <source>
        <dbReference type="Pfam" id="PF22461"/>
    </source>
</evidence>
<dbReference type="EMBL" id="JBBNGE010000072">
    <property type="protein sequence ID" value="MEQ2509364.1"/>
    <property type="molecule type" value="Genomic_DNA"/>
</dbReference>
<dbReference type="PANTHER" id="PTHR33619:SF3">
    <property type="entry name" value="POLYSACCHARIDE EXPORT PROTEIN GFCE-RELATED"/>
    <property type="match status" value="1"/>
</dbReference>
<keyword evidence="7 15" id="KW-0732">Signal</keyword>
<keyword evidence="14" id="KW-0449">Lipoprotein</keyword>
<keyword evidence="3" id="KW-0813">Transport</keyword>
<keyword evidence="5" id="KW-0762">Sugar transport</keyword>
<keyword evidence="6" id="KW-0812">Transmembrane</keyword>
<evidence type="ECO:0000313" key="19">
    <source>
        <dbReference type="Proteomes" id="UP001465717"/>
    </source>
</evidence>
<accession>A0ABV1G1Y0</accession>
<dbReference type="PROSITE" id="PS51257">
    <property type="entry name" value="PROKAR_LIPOPROTEIN"/>
    <property type="match status" value="1"/>
</dbReference>
<keyword evidence="12" id="KW-0564">Palmitate</keyword>
<keyword evidence="8" id="KW-0625">Polysaccharide transport</keyword>
<feature type="signal peptide" evidence="15">
    <location>
        <begin position="1"/>
        <end position="23"/>
    </location>
</feature>
<keyword evidence="19" id="KW-1185">Reference proteome</keyword>
<keyword evidence="10" id="KW-0626">Porin</keyword>
<feature type="domain" description="SLBB" evidence="17">
    <location>
        <begin position="148"/>
        <end position="227"/>
    </location>
</feature>
<feature type="domain" description="Polysaccharide export protein N-terminal" evidence="16">
    <location>
        <begin position="48"/>
        <end position="143"/>
    </location>
</feature>
<dbReference type="Gene3D" id="3.10.560.10">
    <property type="entry name" value="Outer membrane lipoprotein wza domain like"/>
    <property type="match status" value="1"/>
</dbReference>
<evidence type="ECO:0000256" key="11">
    <source>
        <dbReference type="ARBA" id="ARBA00023136"/>
    </source>
</evidence>
<dbReference type="PANTHER" id="PTHR33619">
    <property type="entry name" value="POLYSACCHARIDE EXPORT PROTEIN GFCE-RELATED"/>
    <property type="match status" value="1"/>
</dbReference>
<comment type="caution">
    <text evidence="18">The sequence shown here is derived from an EMBL/GenBank/DDBJ whole genome shotgun (WGS) entry which is preliminary data.</text>
</comment>
<evidence type="ECO:0000256" key="6">
    <source>
        <dbReference type="ARBA" id="ARBA00022692"/>
    </source>
</evidence>
<evidence type="ECO:0000256" key="10">
    <source>
        <dbReference type="ARBA" id="ARBA00023114"/>
    </source>
</evidence>
<evidence type="ECO:0000313" key="18">
    <source>
        <dbReference type="EMBL" id="MEQ2509364.1"/>
    </source>
</evidence>
<keyword evidence="11" id="KW-0472">Membrane</keyword>
<reference evidence="18 19" key="1">
    <citation type="submission" date="2024-04" db="EMBL/GenBank/DDBJ databases">
        <title>Human intestinal bacterial collection.</title>
        <authorList>
            <person name="Pauvert C."/>
            <person name="Hitch T.C.A."/>
            <person name="Clavel T."/>
        </authorList>
    </citation>
    <scope>NUCLEOTIDE SEQUENCE [LARGE SCALE GENOMIC DNA]</scope>
    <source>
        <strain evidence="18 19">CLA-AA-H174</strain>
    </source>
</reference>
<dbReference type="RefSeq" id="WP_295023849.1">
    <property type="nucleotide sequence ID" value="NZ_JBBNFG020000009.1"/>
</dbReference>
<keyword evidence="4" id="KW-1134">Transmembrane beta strand</keyword>
<keyword evidence="13" id="KW-0998">Cell outer membrane</keyword>
<evidence type="ECO:0000256" key="13">
    <source>
        <dbReference type="ARBA" id="ARBA00023237"/>
    </source>
</evidence>
<evidence type="ECO:0000256" key="9">
    <source>
        <dbReference type="ARBA" id="ARBA00023065"/>
    </source>
</evidence>
<proteinExistence type="inferred from homology"/>